<sequence length="343" mass="39794">MPAALLLGSPPRSRAADCCGAWGVRHPSAMKPDPEPWYSTTLNLWQAAGVLVASWTLTKTLTEGWRRTVGRRRYVTTRLRKITPGVRHDYVESLLDKPRWQSTLHATRLAPDEQPEGADDGERKVELTVRTWLLSRLCYLVTWCEDDVVVMYGITTTSWWFRPWIRVNETRIRLGKSTFATLSDDSTVIHRAWLGNRRYGYFEEHYFGNVGGYRSWYVGVNDFGSNAFAVSDDWFDPSDIRHTLLLPEPRAAYRGSVPINTVVVSGVALFKEVQEGTFFGLSLGVDQDLVRLADPEYHVLDSRIGRIHRRIRAWRWALKHRRWERRQQGQRPWWARALRQRGQ</sequence>
<evidence type="ECO:0000313" key="2">
    <source>
        <dbReference type="Proteomes" id="UP000000428"/>
    </source>
</evidence>
<geneLocation type="plasmid" evidence="1 2">
    <name>SAP1</name>
</geneLocation>
<protein>
    <submittedName>
        <fullName evidence="1">Uncharacterized protein</fullName>
    </submittedName>
</protein>
<evidence type="ECO:0000313" key="1">
    <source>
        <dbReference type="EMBL" id="BAC75309.1"/>
    </source>
</evidence>
<gene>
    <name evidence="1" type="ORF">SAVERM_1p25</name>
</gene>
<organism evidence="1 2">
    <name type="scientific">Streptomyces avermitilis (strain ATCC 31267 / DSM 46492 / JCM 5070 / NBRC 14893 / NCIMB 12804 / NRRL 8165 / MA-4680)</name>
    <dbReference type="NCBI Taxonomy" id="227882"/>
    <lineage>
        <taxon>Bacteria</taxon>
        <taxon>Bacillati</taxon>
        <taxon>Actinomycetota</taxon>
        <taxon>Actinomycetes</taxon>
        <taxon>Kitasatosporales</taxon>
        <taxon>Streptomycetaceae</taxon>
        <taxon>Streptomyces</taxon>
    </lineage>
</organism>
<dbReference type="AlphaFoldDB" id="Q82YF5"/>
<accession>Q82YF5</accession>
<dbReference type="Proteomes" id="UP000000428">
    <property type="component" value="Plasmid SAP1"/>
</dbReference>
<reference evidence="2" key="1">
    <citation type="journal article" date="2001" name="Proc. Natl. Acad. Sci. U.S.A.">
        <title>Genome sequence of an industrial microorganism Streptomyces avermitilis: deducing the ability of producing secondary metabolites.</title>
        <authorList>
            <person name="Omura S."/>
            <person name="Ikeda H."/>
            <person name="Ishikawa J."/>
            <person name="Hanamoto A."/>
            <person name="Takahashi C."/>
            <person name="Shinose M."/>
            <person name="Takahashi Y."/>
            <person name="Horikawa H."/>
            <person name="Nakazawa H."/>
            <person name="Osonoe T."/>
            <person name="Kikuchi H."/>
            <person name="Shiba T."/>
            <person name="Sakaki Y."/>
            <person name="Hattori M."/>
        </authorList>
    </citation>
    <scope>NUCLEOTIDE SEQUENCE [LARGE SCALE GENOMIC DNA]</scope>
    <source>
        <strain evidence="2">ATCC 31267 / DSM 46492 / JCM 5070 / NBRC 14893 / NCIMB 12804 / NRRL 8165 / MA-4680</strain>
    </source>
</reference>
<keyword evidence="2" id="KW-1185">Reference proteome</keyword>
<dbReference type="KEGG" id="sma:SAVERM_1p25"/>
<dbReference type="NCBIfam" id="NF043066">
    <property type="entry name" value="ETEC_3214_dom"/>
    <property type="match status" value="1"/>
</dbReference>
<name>Q82YF5_STRAW</name>
<dbReference type="HOGENOM" id="CLU_808694_0_0_11"/>
<reference evidence="1 2" key="2">
    <citation type="journal article" date="2003" name="Nat. Biotechnol.">
        <title>Complete genome sequence and comparative analysis of the industrial microorganism Streptomyces avermitilis.</title>
        <authorList>
            <person name="Ikeda H."/>
            <person name="Ishikawa J."/>
            <person name="Hanamoto A."/>
            <person name="Shinose M."/>
            <person name="Kikuchi H."/>
            <person name="Shiba T."/>
            <person name="Sakaki Y."/>
            <person name="Hattori M."/>
            <person name="Omura S."/>
        </authorList>
    </citation>
    <scope>NUCLEOTIDE SEQUENCE [LARGE SCALE GENOMIC DNA]</scope>
    <source>
        <strain evidence="2">ATCC 31267 / DSM 46492 / JCM 5070 / NBRC 14893 / NCIMB 12804 / NRRL 8165 / MA-4680</strain>
    </source>
</reference>
<dbReference type="EMBL" id="AP005645">
    <property type="protein sequence ID" value="BAC75309.1"/>
    <property type="molecule type" value="Genomic_DNA"/>
</dbReference>
<dbReference type="InterPro" id="IPR050010">
    <property type="entry name" value="ETEC_3214_dom"/>
</dbReference>
<proteinExistence type="predicted"/>
<dbReference type="eggNOG" id="ENOG5031K4P">
    <property type="taxonomic scope" value="Bacteria"/>
</dbReference>
<keyword evidence="1" id="KW-0614">Plasmid</keyword>